<proteinExistence type="predicted"/>
<dbReference type="PANTHER" id="PTHR37089:SF1">
    <property type="entry name" value="MEMBRANE PROTEIN"/>
    <property type="match status" value="1"/>
</dbReference>
<dbReference type="AlphaFoldDB" id="A0A857IZP5"/>
<name>A0A857IZP5_9BURK</name>
<evidence type="ECO:0000313" key="3">
    <source>
        <dbReference type="EMBL" id="QHI96787.1"/>
    </source>
</evidence>
<organism evidence="3 4">
    <name type="scientific">Xylophilus rhododendri</name>
    <dbReference type="NCBI Taxonomy" id="2697032"/>
    <lineage>
        <taxon>Bacteria</taxon>
        <taxon>Pseudomonadati</taxon>
        <taxon>Pseudomonadota</taxon>
        <taxon>Betaproteobacteria</taxon>
        <taxon>Burkholderiales</taxon>
        <taxon>Xylophilus</taxon>
    </lineage>
</organism>
<dbReference type="Pfam" id="PF05229">
    <property type="entry name" value="SCPU"/>
    <property type="match status" value="1"/>
</dbReference>
<sequence>MSRLLFLAFTLALLAGSAHAAVSCTASPAGAVSVDATVSNTSSTTPIAQARAASDITVSCTGDAGETFAAMQLCSMYAGLSTQSPYPFTLERTDGRSLAGSLDNRLAVYPLTASLHRVDSAGSWAGDAAGTLVSGGAGAGVTSVALLMDIEAPPGAMVESGSYSGTLQYTLKLVRLSGAAANDACNEAYPLDQVIATSLSTPITVTVPAQCTMTQPSTLDFGQQDSGSSGSLAAGVSGVSSSFRASCNNNAEKFNVWIDGGENSLAGQRRLKRAGSDDFIAYELLDAGNTAFPTAATGNAASQGAYTRSVAGVDVSINGRIPPVGDAAALRSGFYTDRVTVHVEY</sequence>
<dbReference type="Proteomes" id="UP000464787">
    <property type="component" value="Chromosome"/>
</dbReference>
<dbReference type="KEGG" id="xyk:GT347_01535"/>
<dbReference type="InterPro" id="IPR053167">
    <property type="entry name" value="Spore_coat_component"/>
</dbReference>
<feature type="chain" id="PRO_5032917702" evidence="1">
    <location>
        <begin position="21"/>
        <end position="345"/>
    </location>
</feature>
<evidence type="ECO:0000256" key="1">
    <source>
        <dbReference type="SAM" id="SignalP"/>
    </source>
</evidence>
<evidence type="ECO:0000259" key="2">
    <source>
        <dbReference type="Pfam" id="PF05229"/>
    </source>
</evidence>
<evidence type="ECO:0000313" key="4">
    <source>
        <dbReference type="Proteomes" id="UP000464787"/>
    </source>
</evidence>
<dbReference type="EMBL" id="CP047650">
    <property type="protein sequence ID" value="QHI96787.1"/>
    <property type="molecule type" value="Genomic_DNA"/>
</dbReference>
<dbReference type="PROSITE" id="PS51257">
    <property type="entry name" value="PROKAR_LIPOPROTEIN"/>
    <property type="match status" value="1"/>
</dbReference>
<dbReference type="PANTHER" id="PTHR37089">
    <property type="entry name" value="PROTEIN U-RELATED"/>
    <property type="match status" value="1"/>
</dbReference>
<dbReference type="RefSeq" id="WP_160550305.1">
    <property type="nucleotide sequence ID" value="NZ_CP047650.1"/>
</dbReference>
<keyword evidence="4" id="KW-1185">Reference proteome</keyword>
<dbReference type="InterPro" id="IPR007893">
    <property type="entry name" value="Spore_coat_U/FanG"/>
</dbReference>
<keyword evidence="1" id="KW-0732">Signal</keyword>
<protein>
    <submittedName>
        <fullName evidence="3">Fimbrial major subunit CsuA/B family protein</fullName>
    </submittedName>
</protein>
<feature type="domain" description="Spore coat protein U/FanG" evidence="2">
    <location>
        <begin position="203"/>
        <end position="341"/>
    </location>
</feature>
<gene>
    <name evidence="3" type="ORF">GT347_01535</name>
</gene>
<feature type="signal peptide" evidence="1">
    <location>
        <begin position="1"/>
        <end position="20"/>
    </location>
</feature>
<reference evidence="3 4" key="1">
    <citation type="submission" date="2020-01" db="EMBL/GenBank/DDBJ databases">
        <title>Genome sequencing of strain KACC 21265.</title>
        <authorList>
            <person name="Heo J."/>
            <person name="Kim S.-J."/>
            <person name="Kim J.-S."/>
            <person name="Hong S.-B."/>
            <person name="Kwon S.-W."/>
        </authorList>
    </citation>
    <scope>NUCLEOTIDE SEQUENCE [LARGE SCALE GENOMIC DNA]</scope>
    <source>
        <strain evidence="3 4">KACC 21265</strain>
    </source>
</reference>
<accession>A0A857IZP5</accession>